<name>A0A8J4YXW3_CHIOP</name>
<feature type="compositionally biased region" description="Polar residues" evidence="1">
    <location>
        <begin position="1"/>
        <end position="23"/>
    </location>
</feature>
<reference evidence="3" key="1">
    <citation type="submission" date="2020-07" db="EMBL/GenBank/DDBJ databases">
        <title>The High-quality genome of the commercially important snow crab, Chionoecetes opilio.</title>
        <authorList>
            <person name="Jeong J.-H."/>
            <person name="Ryu S."/>
        </authorList>
    </citation>
    <scope>NUCLEOTIDE SEQUENCE</scope>
    <source>
        <strain evidence="3">MADBK_172401_WGS</strain>
        <tissue evidence="3">Digestive gland</tissue>
    </source>
</reference>
<proteinExistence type="predicted"/>
<comment type="caution">
    <text evidence="3">The sequence shown here is derived from an EMBL/GenBank/DDBJ whole genome shotgun (WGS) entry which is preliminary data.</text>
</comment>
<dbReference type="PANTHER" id="PTHR10773:SF19">
    <property type="match status" value="1"/>
</dbReference>
<dbReference type="OrthoDB" id="6381569at2759"/>
<dbReference type="Proteomes" id="UP000770661">
    <property type="component" value="Unassembled WGS sequence"/>
</dbReference>
<protein>
    <recommendedName>
        <fullName evidence="2">DUF7869 domain-containing protein</fullName>
    </recommendedName>
</protein>
<dbReference type="PANTHER" id="PTHR10773">
    <property type="entry name" value="DNA-DIRECTED RNA POLYMERASES I, II, AND III SUBUNIT RPABC2"/>
    <property type="match status" value="1"/>
</dbReference>
<feature type="domain" description="DUF7869" evidence="2">
    <location>
        <begin position="426"/>
        <end position="549"/>
    </location>
</feature>
<sequence>MAATATNGNRSTAPPRQNWANENSPFFPLPLPALPGSPASQCSPCRATDKTHSGCLSTFFPVLPGLLTYLWTMASTSGEGDVPGQTVMRKKLSNPSDWKKNTAKRKRNAGDEYVGKGGKVIVKRKIGAPCNDGCFEKLGMDTVKAIHDSFWALGDFNIQNSFIQKYCVKGVVKRRRVQQRGDDAPYKRTCTRAYSLLCGGTNVNVCAMAFRNVLGVTSRRVYNAVDRVNPTGTPRHDRRGKHVPKHAMSLSRKNLVECHVKSFPTVSSHYTRAKSPLMRYLDTEMNMKKMFFLYKEWLFDNHKDEEPVLLSYYKKVVRGFRLGFKPPSTDTCSKCDRYEVSKKDASTEEEAQGIQAQWDEHLSFAKKGMKAMAYMEKDNDPDTRCICLDLQQTLPVPRLCTNVAYYKRKLWVYNLCIHNLKTKKNTFYVWDEMNAGRGSVEVATCIARWIDDELKEGSFTTLKVFSDNCGGQNKNINIILFYLRLIHSTTLQNISHTYLLPGHSYMACDRAFGHIEKYIRRVVNIYDLKGYVRAIQLCTTSRYHVIVLRNTDFLDVEVLQKSITHRKPKPPYSFQNARSFKLLSKFCEGYFICRDYTGQALGSVRLMKGQARYTRRMFDLSAVQLPQKYPKIRRLQPGKMQHLQQLLDFIPNVNQPYLQFIIRKQQELDNTEEDDSTQDEDEDHLEYDSDSEDIVDDPQPLQYEDNSVSEDESDDLHLTQE</sequence>
<gene>
    <name evidence="3" type="ORF">GWK47_029762</name>
</gene>
<dbReference type="Pfam" id="PF25273">
    <property type="entry name" value="DUF7869"/>
    <property type="match status" value="1"/>
</dbReference>
<feature type="region of interest" description="Disordered" evidence="1">
    <location>
        <begin position="1"/>
        <end position="31"/>
    </location>
</feature>
<evidence type="ECO:0000256" key="1">
    <source>
        <dbReference type="SAM" id="MobiDB-lite"/>
    </source>
</evidence>
<accession>A0A8J4YXW3</accession>
<evidence type="ECO:0000313" key="4">
    <source>
        <dbReference type="Proteomes" id="UP000770661"/>
    </source>
</evidence>
<feature type="region of interest" description="Disordered" evidence="1">
    <location>
        <begin position="667"/>
        <end position="721"/>
    </location>
</feature>
<dbReference type="InterPro" id="IPR057191">
    <property type="entry name" value="DUF7869"/>
</dbReference>
<feature type="compositionally biased region" description="Acidic residues" evidence="1">
    <location>
        <begin position="669"/>
        <end position="696"/>
    </location>
</feature>
<organism evidence="3 4">
    <name type="scientific">Chionoecetes opilio</name>
    <name type="common">Atlantic snow crab</name>
    <name type="synonym">Cancer opilio</name>
    <dbReference type="NCBI Taxonomy" id="41210"/>
    <lineage>
        <taxon>Eukaryota</taxon>
        <taxon>Metazoa</taxon>
        <taxon>Ecdysozoa</taxon>
        <taxon>Arthropoda</taxon>
        <taxon>Crustacea</taxon>
        <taxon>Multicrustacea</taxon>
        <taxon>Malacostraca</taxon>
        <taxon>Eumalacostraca</taxon>
        <taxon>Eucarida</taxon>
        <taxon>Decapoda</taxon>
        <taxon>Pleocyemata</taxon>
        <taxon>Brachyura</taxon>
        <taxon>Eubrachyura</taxon>
        <taxon>Majoidea</taxon>
        <taxon>Majidae</taxon>
        <taxon>Chionoecetes</taxon>
    </lineage>
</organism>
<dbReference type="AlphaFoldDB" id="A0A8J4YXW3"/>
<dbReference type="EMBL" id="JACEEZ010000879">
    <property type="protein sequence ID" value="KAG0729734.1"/>
    <property type="molecule type" value="Genomic_DNA"/>
</dbReference>
<keyword evidence="4" id="KW-1185">Reference proteome</keyword>
<evidence type="ECO:0000259" key="2">
    <source>
        <dbReference type="Pfam" id="PF25273"/>
    </source>
</evidence>
<evidence type="ECO:0000313" key="3">
    <source>
        <dbReference type="EMBL" id="KAG0729734.1"/>
    </source>
</evidence>